<protein>
    <submittedName>
        <fullName evidence="2">Uncharacterized protein</fullName>
    </submittedName>
</protein>
<dbReference type="AlphaFoldDB" id="A0A1S8AB38"/>
<evidence type="ECO:0000313" key="2">
    <source>
        <dbReference type="EMBL" id="GAW27308.1"/>
    </source>
</evidence>
<evidence type="ECO:0000313" key="3">
    <source>
        <dbReference type="Proteomes" id="UP000054516"/>
    </source>
</evidence>
<feature type="compositionally biased region" description="Basic and acidic residues" evidence="1">
    <location>
        <begin position="36"/>
        <end position="50"/>
    </location>
</feature>
<organism evidence="2">
    <name type="scientific">Rosellinia necatrix</name>
    <name type="common">White root-rot fungus</name>
    <dbReference type="NCBI Taxonomy" id="77044"/>
    <lineage>
        <taxon>Eukaryota</taxon>
        <taxon>Fungi</taxon>
        <taxon>Dikarya</taxon>
        <taxon>Ascomycota</taxon>
        <taxon>Pezizomycotina</taxon>
        <taxon>Sordariomycetes</taxon>
        <taxon>Xylariomycetidae</taxon>
        <taxon>Xylariales</taxon>
        <taxon>Xylariaceae</taxon>
        <taxon>Rosellinia</taxon>
    </lineage>
</organism>
<evidence type="ECO:0000256" key="1">
    <source>
        <dbReference type="SAM" id="MobiDB-lite"/>
    </source>
</evidence>
<feature type="region of interest" description="Disordered" evidence="1">
    <location>
        <begin position="16"/>
        <end position="64"/>
    </location>
</feature>
<reference evidence="2" key="1">
    <citation type="submission" date="2016-03" db="EMBL/GenBank/DDBJ databases">
        <title>Draft genome sequence of Rosellinia necatrix.</title>
        <authorList>
            <person name="Kanematsu S."/>
        </authorList>
    </citation>
    <scope>NUCLEOTIDE SEQUENCE [LARGE SCALE GENOMIC DNA]</scope>
    <source>
        <strain evidence="2">W97</strain>
    </source>
</reference>
<dbReference type="EMBL" id="DF977549">
    <property type="protein sequence ID" value="GAW27308.1"/>
    <property type="molecule type" value="Genomic_DNA"/>
</dbReference>
<gene>
    <name evidence="2" type="ORF">SAMD00023353_10400210</name>
</gene>
<dbReference type="Proteomes" id="UP000054516">
    <property type="component" value="Unassembled WGS sequence"/>
</dbReference>
<name>A0A1S8AB38_ROSNE</name>
<keyword evidence="3" id="KW-1185">Reference proteome</keyword>
<sequence>MRRIIIKLTTLVPIPSPSPPLSPSTYHSASAPPGVERADLEQGVTVRDDPGYAGRGAAADKVTV</sequence>
<proteinExistence type="predicted"/>
<accession>A0A1S8AB38</accession>